<dbReference type="InterPro" id="IPR051019">
    <property type="entry name" value="VLCFA-Steroid_DH"/>
</dbReference>
<gene>
    <name evidence="5" type="ORF">BCR42DRAFT_488309</name>
</gene>
<dbReference type="PANTHER" id="PTHR43899">
    <property type="entry name" value="RH59310P"/>
    <property type="match status" value="1"/>
</dbReference>
<organism evidence="5 6">
    <name type="scientific">Absidia repens</name>
    <dbReference type="NCBI Taxonomy" id="90262"/>
    <lineage>
        <taxon>Eukaryota</taxon>
        <taxon>Fungi</taxon>
        <taxon>Fungi incertae sedis</taxon>
        <taxon>Mucoromycota</taxon>
        <taxon>Mucoromycotina</taxon>
        <taxon>Mucoromycetes</taxon>
        <taxon>Mucorales</taxon>
        <taxon>Cunninghamellaceae</taxon>
        <taxon>Absidia</taxon>
    </lineage>
</organism>
<dbReference type="EMBL" id="MCGE01000005">
    <property type="protein sequence ID" value="ORZ21202.1"/>
    <property type="molecule type" value="Genomic_DNA"/>
</dbReference>
<dbReference type="CDD" id="cd05233">
    <property type="entry name" value="SDR_c"/>
    <property type="match status" value="1"/>
</dbReference>
<evidence type="ECO:0000313" key="5">
    <source>
        <dbReference type="EMBL" id="ORZ21202.1"/>
    </source>
</evidence>
<comment type="caution">
    <text evidence="5">The sequence shown here is derived from an EMBL/GenBank/DDBJ whole genome shotgun (WGS) entry which is preliminary data.</text>
</comment>
<dbReference type="Proteomes" id="UP000193560">
    <property type="component" value="Unassembled WGS sequence"/>
</dbReference>
<dbReference type="GO" id="GO:0016491">
    <property type="term" value="F:oxidoreductase activity"/>
    <property type="evidence" value="ECO:0007669"/>
    <property type="project" value="UniProtKB-KW"/>
</dbReference>
<evidence type="ECO:0000256" key="3">
    <source>
        <dbReference type="ARBA" id="ARBA00023002"/>
    </source>
</evidence>
<evidence type="ECO:0000313" key="6">
    <source>
        <dbReference type="Proteomes" id="UP000193560"/>
    </source>
</evidence>
<dbReference type="InterPro" id="IPR036291">
    <property type="entry name" value="NAD(P)-bd_dom_sf"/>
</dbReference>
<evidence type="ECO:0000256" key="4">
    <source>
        <dbReference type="SAM" id="Phobius"/>
    </source>
</evidence>
<keyword evidence="6" id="KW-1185">Reference proteome</keyword>
<dbReference type="OrthoDB" id="153074at2759"/>
<dbReference type="STRING" id="90262.A0A1X2IRP1"/>
<dbReference type="AlphaFoldDB" id="A0A1X2IRP1"/>
<proteinExistence type="predicted"/>
<reference evidence="5 6" key="1">
    <citation type="submission" date="2016-07" db="EMBL/GenBank/DDBJ databases">
        <title>Pervasive Adenine N6-methylation of Active Genes in Fungi.</title>
        <authorList>
            <consortium name="DOE Joint Genome Institute"/>
            <person name="Mondo S.J."/>
            <person name="Dannebaum R.O."/>
            <person name="Kuo R.C."/>
            <person name="Labutti K."/>
            <person name="Haridas S."/>
            <person name="Kuo A."/>
            <person name="Salamov A."/>
            <person name="Ahrendt S.R."/>
            <person name="Lipzen A."/>
            <person name="Sullivan W."/>
            <person name="Andreopoulos W.B."/>
            <person name="Clum A."/>
            <person name="Lindquist E."/>
            <person name="Daum C."/>
            <person name="Ramamoorthy G.K."/>
            <person name="Gryganskyi A."/>
            <person name="Culley D."/>
            <person name="Magnuson J.K."/>
            <person name="James T.Y."/>
            <person name="O'Malley M.A."/>
            <person name="Stajich J.E."/>
            <person name="Spatafora J.W."/>
            <person name="Visel A."/>
            <person name="Grigoriev I.V."/>
        </authorList>
    </citation>
    <scope>NUCLEOTIDE SEQUENCE [LARGE SCALE GENOMIC DNA]</scope>
    <source>
        <strain evidence="5 6">NRRL 1336</strain>
    </source>
</reference>
<dbReference type="PRINTS" id="PR00081">
    <property type="entry name" value="GDHRDH"/>
</dbReference>
<dbReference type="PROSITE" id="PS00061">
    <property type="entry name" value="ADH_SHORT"/>
    <property type="match status" value="1"/>
</dbReference>
<protein>
    <submittedName>
        <fullName evidence="5">Uncharacterized protein</fullName>
    </submittedName>
</protein>
<keyword evidence="2" id="KW-0521">NADP</keyword>
<keyword evidence="4" id="KW-1133">Transmembrane helix</keyword>
<keyword evidence="4" id="KW-0472">Membrane</keyword>
<dbReference type="GO" id="GO:0005783">
    <property type="term" value="C:endoplasmic reticulum"/>
    <property type="evidence" value="ECO:0007669"/>
    <property type="project" value="UniProtKB-SubCell"/>
</dbReference>
<keyword evidence="4" id="KW-0812">Transmembrane</keyword>
<evidence type="ECO:0000256" key="2">
    <source>
        <dbReference type="ARBA" id="ARBA00022857"/>
    </source>
</evidence>
<dbReference type="Pfam" id="PF00106">
    <property type="entry name" value="adh_short"/>
    <property type="match status" value="1"/>
</dbReference>
<keyword evidence="3" id="KW-0560">Oxidoreductase</keyword>
<dbReference type="InterPro" id="IPR020904">
    <property type="entry name" value="Sc_DH/Rdtase_CS"/>
</dbReference>
<dbReference type="SUPFAM" id="SSF51735">
    <property type="entry name" value="NAD(P)-binding Rossmann-fold domains"/>
    <property type="match status" value="1"/>
</dbReference>
<dbReference type="InterPro" id="IPR002347">
    <property type="entry name" value="SDR_fam"/>
</dbReference>
<evidence type="ECO:0000256" key="1">
    <source>
        <dbReference type="ARBA" id="ARBA00004240"/>
    </source>
</evidence>
<feature type="transmembrane region" description="Helical" evidence="4">
    <location>
        <begin position="6"/>
        <end position="29"/>
    </location>
</feature>
<dbReference type="PANTHER" id="PTHR43899:SF4">
    <property type="entry name" value="17 BETA-HYDROXYSTEROID DEHYDROGENASE TYPE 3"/>
    <property type="match status" value="1"/>
</dbReference>
<name>A0A1X2IRP1_9FUNG</name>
<accession>A0A1X2IRP1</accession>
<sequence length="318" mass="34593">MLSIIYSVFFWIGFLAVVPYLALVLYGAYVCKEQDLKKKYNAKWALVTGGSSGIGAAIVRKLAAQGLNVVVVALDDQFLTSFKETIVTEFPQVTFRFVGCDLSDAQGTAYMAAIREQTDDIDVQVVCNNAGFITTGAFADIALGRNMANYNTNVTACLQITHHFLNRLLDRKLKGLVTFTSSSAGFIPNPMSSLYASTKIFLTTFAASLAAEYAEDGIDVLVVHPSPINSNFYSNAGKMSALLSAQKLSSSPSVIADTICCNAGKVVVSDQGIITVVMKIITTKVLDWNVFTEIMKLALRYTGDYKAMKVQRQSNKQD</sequence>
<dbReference type="Gene3D" id="3.40.50.720">
    <property type="entry name" value="NAD(P)-binding Rossmann-like Domain"/>
    <property type="match status" value="1"/>
</dbReference>
<comment type="subcellular location">
    <subcellularLocation>
        <location evidence="1">Endoplasmic reticulum</location>
    </subcellularLocation>
</comment>